<feature type="transmembrane region" description="Helical" evidence="7">
    <location>
        <begin position="363"/>
        <end position="383"/>
    </location>
</feature>
<evidence type="ECO:0000256" key="6">
    <source>
        <dbReference type="ARBA" id="ARBA00023136"/>
    </source>
</evidence>
<dbReference type="Proteomes" id="UP000466554">
    <property type="component" value="Chromosome"/>
</dbReference>
<dbReference type="InterPro" id="IPR044049">
    <property type="entry name" value="EccD_transm"/>
</dbReference>
<feature type="transmembrane region" description="Helical" evidence="7">
    <location>
        <begin position="389"/>
        <end position="407"/>
    </location>
</feature>
<dbReference type="InterPro" id="IPR024962">
    <property type="entry name" value="YukD-like"/>
</dbReference>
<name>A0A7I7TVU3_MYCPF</name>
<feature type="transmembrane region" description="Helical" evidence="7">
    <location>
        <begin position="305"/>
        <end position="327"/>
    </location>
</feature>
<feature type="transmembrane region" description="Helical" evidence="7">
    <location>
        <begin position="235"/>
        <end position="255"/>
    </location>
</feature>
<reference evidence="9 10" key="1">
    <citation type="journal article" date="2019" name="Emerg. Microbes Infect.">
        <title>Comprehensive subspecies identification of 175 nontuberculous mycobacteria species based on 7547 genomic profiles.</title>
        <authorList>
            <person name="Matsumoto Y."/>
            <person name="Kinjo T."/>
            <person name="Motooka D."/>
            <person name="Nabeya D."/>
            <person name="Jung N."/>
            <person name="Uechi K."/>
            <person name="Horii T."/>
            <person name="Iida T."/>
            <person name="Fujita J."/>
            <person name="Nakamura S."/>
        </authorList>
    </citation>
    <scope>NUCLEOTIDE SEQUENCE [LARGE SCALE GENOMIC DNA]</scope>
    <source>
        <strain evidence="9 10">JCM 6367</strain>
    </source>
</reference>
<feature type="domain" description="EccD-like transmembrane" evidence="8">
    <location>
        <begin position="297"/>
        <end position="447"/>
    </location>
</feature>
<comment type="subcellular location">
    <subcellularLocation>
        <location evidence="1">Cell membrane</location>
        <topology evidence="1">Multi-pass membrane protein</topology>
    </subcellularLocation>
</comment>
<proteinExistence type="inferred from homology"/>
<dbReference type="EMBL" id="AP022598">
    <property type="protein sequence ID" value="BBY73272.1"/>
    <property type="molecule type" value="Genomic_DNA"/>
</dbReference>
<feature type="transmembrane region" description="Helical" evidence="7">
    <location>
        <begin position="261"/>
        <end position="284"/>
    </location>
</feature>
<keyword evidence="6 7" id="KW-0472">Membrane</keyword>
<dbReference type="Pfam" id="PF19053">
    <property type="entry name" value="EccD"/>
    <property type="match status" value="1"/>
</dbReference>
<evidence type="ECO:0000313" key="10">
    <source>
        <dbReference type="Proteomes" id="UP000466554"/>
    </source>
</evidence>
<feature type="transmembrane region" description="Helical" evidence="7">
    <location>
        <begin position="182"/>
        <end position="203"/>
    </location>
</feature>
<dbReference type="InterPro" id="IPR006707">
    <property type="entry name" value="T7SS_EccD"/>
</dbReference>
<dbReference type="GO" id="GO:0005886">
    <property type="term" value="C:plasma membrane"/>
    <property type="evidence" value="ECO:0007669"/>
    <property type="project" value="UniProtKB-SubCell"/>
</dbReference>
<dbReference type="Gene3D" id="3.10.20.90">
    <property type="entry name" value="Phosphatidylinositol 3-kinase Catalytic Subunit, Chain A, domain 1"/>
    <property type="match status" value="1"/>
</dbReference>
<dbReference type="Pfam" id="PF08817">
    <property type="entry name" value="YukD"/>
    <property type="match status" value="1"/>
</dbReference>
<comment type="similarity">
    <text evidence="2">Belongs to the EccD/Snm4 family.</text>
</comment>
<feature type="transmembrane region" description="Helical" evidence="7">
    <location>
        <begin position="419"/>
        <end position="445"/>
    </location>
</feature>
<accession>A0A7I7TVU3</accession>
<evidence type="ECO:0000259" key="8">
    <source>
        <dbReference type="Pfam" id="PF19053"/>
    </source>
</evidence>
<evidence type="ECO:0000256" key="3">
    <source>
        <dbReference type="ARBA" id="ARBA00022475"/>
    </source>
</evidence>
<evidence type="ECO:0000256" key="2">
    <source>
        <dbReference type="ARBA" id="ARBA00006162"/>
    </source>
</evidence>
<dbReference type="NCBIfam" id="TIGR03920">
    <property type="entry name" value="T7SS_EccD"/>
    <property type="match status" value="1"/>
</dbReference>
<evidence type="ECO:0000256" key="1">
    <source>
        <dbReference type="ARBA" id="ARBA00004651"/>
    </source>
</evidence>
<gene>
    <name evidence="9" type="ORF">MPRF_01710</name>
</gene>
<evidence type="ECO:0000256" key="7">
    <source>
        <dbReference type="SAM" id="Phobius"/>
    </source>
</evidence>
<feature type="transmembrane region" description="Helical" evidence="7">
    <location>
        <begin position="127"/>
        <end position="150"/>
    </location>
</feature>
<organism evidence="9 10">
    <name type="scientific">Mycolicibacterium parafortuitum</name>
    <name type="common">Mycobacterium parafortuitum</name>
    <dbReference type="NCBI Taxonomy" id="39692"/>
    <lineage>
        <taxon>Bacteria</taxon>
        <taxon>Bacillati</taxon>
        <taxon>Actinomycetota</taxon>
        <taxon>Actinomycetes</taxon>
        <taxon>Mycobacteriales</taxon>
        <taxon>Mycobacteriaceae</taxon>
        <taxon>Mycolicibacterium</taxon>
    </lineage>
</organism>
<keyword evidence="3" id="KW-1003">Cell membrane</keyword>
<protein>
    <submittedName>
        <fullName evidence="9">Type VII secretion integral membrane protein EccD</fullName>
    </submittedName>
</protein>
<feature type="transmembrane region" description="Helical" evidence="7">
    <location>
        <begin position="333"/>
        <end position="351"/>
    </location>
</feature>
<feature type="transmembrane region" description="Helical" evidence="7">
    <location>
        <begin position="156"/>
        <end position="175"/>
    </location>
</feature>
<keyword evidence="5 7" id="KW-1133">Transmembrane helix</keyword>
<sequence>MVHSAGTDPSYVDPVPDTLRRIVVEVAAEGEARSVDLLLPAQRPVGELVPSIVDAVFGDAGEHRRWQLSRLAGAPLDAPLSLRDNGVRDGDVLTMTSVRIRPPRLLPTEPCAVVATVCDTTTPAARAAAVTALGMLGVLVGAVALVGSGLTTGHGWHLWSAGALSAVAATTSVAVGRGDPALAAVLNTAAVVFAVATGVLAVAGASPAALLLLCATSALAMAAVLLWAARGGGELIGFAAVAAALTLAVSAGSAVGPRPQAAGATLLVVSFVAVAAAPRITILAARLGPPREVVDEVRATGAHRVLTALIAGWSLSAALGSAAIGAAAWRADAPGPVAAALCAAAGIALMLRARSHADPVRRIWLIAGGFVSVAVGVLVVSRWAPAQGWWIGAAAVLVCAAGVRWAGRPAALTPTVRHAVQVCEYIALAAVVPLACWVSGVYGMVRDASMS</sequence>
<feature type="transmembrane region" description="Helical" evidence="7">
    <location>
        <begin position="209"/>
        <end position="228"/>
    </location>
</feature>
<evidence type="ECO:0000256" key="4">
    <source>
        <dbReference type="ARBA" id="ARBA00022692"/>
    </source>
</evidence>
<evidence type="ECO:0000256" key="5">
    <source>
        <dbReference type="ARBA" id="ARBA00022989"/>
    </source>
</evidence>
<evidence type="ECO:0000313" key="9">
    <source>
        <dbReference type="EMBL" id="BBY73272.1"/>
    </source>
</evidence>
<dbReference type="AlphaFoldDB" id="A0A7I7TVU3"/>
<keyword evidence="4 7" id="KW-0812">Transmembrane</keyword>